<gene>
    <name evidence="6" type="ORF">MERR_LOCUS41326</name>
</gene>
<dbReference type="GO" id="GO:0005634">
    <property type="term" value="C:nucleus"/>
    <property type="evidence" value="ECO:0007669"/>
    <property type="project" value="TreeGrafter"/>
</dbReference>
<reference evidence="6" key="1">
    <citation type="submission" date="2020-01" db="EMBL/GenBank/DDBJ databases">
        <authorList>
            <person name="Mishra B."/>
        </authorList>
    </citation>
    <scope>NUCLEOTIDE SEQUENCE [LARGE SCALE GENOMIC DNA]</scope>
</reference>
<dbReference type="InterPro" id="IPR013083">
    <property type="entry name" value="Znf_RING/FYVE/PHD"/>
</dbReference>
<dbReference type="GO" id="GO:0008270">
    <property type="term" value="F:zinc ion binding"/>
    <property type="evidence" value="ECO:0007669"/>
    <property type="project" value="UniProtKB-KW"/>
</dbReference>
<keyword evidence="2 4" id="KW-0863">Zinc-finger</keyword>
<dbReference type="SMART" id="SM00184">
    <property type="entry name" value="RING"/>
    <property type="match status" value="1"/>
</dbReference>
<proteinExistence type="predicted"/>
<dbReference type="Pfam" id="PF13639">
    <property type="entry name" value="zf-RING_2"/>
    <property type="match status" value="1"/>
</dbReference>
<accession>A0A6D2KQ64</accession>
<dbReference type="GO" id="GO:0061630">
    <property type="term" value="F:ubiquitin protein ligase activity"/>
    <property type="evidence" value="ECO:0007669"/>
    <property type="project" value="TreeGrafter"/>
</dbReference>
<protein>
    <recommendedName>
        <fullName evidence="5">RING-type domain-containing protein</fullName>
    </recommendedName>
</protein>
<dbReference type="PANTHER" id="PTHR45931:SF16">
    <property type="entry name" value="RING_U-BOX SUPERFAMILY PROTEIN"/>
    <property type="match status" value="1"/>
</dbReference>
<evidence type="ECO:0000256" key="1">
    <source>
        <dbReference type="ARBA" id="ARBA00022723"/>
    </source>
</evidence>
<evidence type="ECO:0000256" key="3">
    <source>
        <dbReference type="ARBA" id="ARBA00022833"/>
    </source>
</evidence>
<dbReference type="PANTHER" id="PTHR45931">
    <property type="entry name" value="SI:CH211-59O9.10"/>
    <property type="match status" value="1"/>
</dbReference>
<dbReference type="EMBL" id="CACVBM020001562">
    <property type="protein sequence ID" value="CAA7054090.1"/>
    <property type="molecule type" value="Genomic_DNA"/>
</dbReference>
<evidence type="ECO:0000313" key="7">
    <source>
        <dbReference type="Proteomes" id="UP000467841"/>
    </source>
</evidence>
<sequence length="217" mass="24707">MNYPPQLLRLDTRILSQSEEIRNVVKIRVHTVVEEYIRDRTGFQTLTASYESSPPRLIEFSLPSANLRQINDILCRHRLSPQLSLFLAVRISPEATKKGLGVNSFVMTLLVKLTYKRVSAFNFDFSTLPSSIGGEAVNWEDDVVERLIREGAIDKERSKSLNLGSEACSICFESLVGTSDKAPTQISCSHVFHDRCISQWLRRKNSCPLCRRELYGR</sequence>
<comment type="caution">
    <text evidence="6">The sequence shown here is derived from an EMBL/GenBank/DDBJ whole genome shotgun (WGS) entry which is preliminary data.</text>
</comment>
<dbReference type="SUPFAM" id="SSF57850">
    <property type="entry name" value="RING/U-box"/>
    <property type="match status" value="1"/>
</dbReference>
<keyword evidence="7" id="KW-1185">Reference proteome</keyword>
<evidence type="ECO:0000256" key="4">
    <source>
        <dbReference type="PROSITE-ProRule" id="PRU00175"/>
    </source>
</evidence>
<name>A0A6D2KQ64_9BRAS</name>
<dbReference type="InterPro" id="IPR001841">
    <property type="entry name" value="Znf_RING"/>
</dbReference>
<keyword evidence="3" id="KW-0862">Zinc</keyword>
<organism evidence="6 7">
    <name type="scientific">Microthlaspi erraticum</name>
    <dbReference type="NCBI Taxonomy" id="1685480"/>
    <lineage>
        <taxon>Eukaryota</taxon>
        <taxon>Viridiplantae</taxon>
        <taxon>Streptophyta</taxon>
        <taxon>Embryophyta</taxon>
        <taxon>Tracheophyta</taxon>
        <taxon>Spermatophyta</taxon>
        <taxon>Magnoliopsida</taxon>
        <taxon>eudicotyledons</taxon>
        <taxon>Gunneridae</taxon>
        <taxon>Pentapetalae</taxon>
        <taxon>rosids</taxon>
        <taxon>malvids</taxon>
        <taxon>Brassicales</taxon>
        <taxon>Brassicaceae</taxon>
        <taxon>Coluteocarpeae</taxon>
        <taxon>Microthlaspi</taxon>
    </lineage>
</organism>
<dbReference type="AlphaFoldDB" id="A0A6D2KQ64"/>
<dbReference type="PROSITE" id="PS50089">
    <property type="entry name" value="ZF_RING_2"/>
    <property type="match status" value="1"/>
</dbReference>
<dbReference type="InterPro" id="IPR051834">
    <property type="entry name" value="RING_finger_E3_ligase"/>
</dbReference>
<dbReference type="OrthoDB" id="1049337at2759"/>
<feature type="domain" description="RING-type" evidence="5">
    <location>
        <begin position="168"/>
        <end position="211"/>
    </location>
</feature>
<keyword evidence="1" id="KW-0479">Metal-binding</keyword>
<evidence type="ECO:0000256" key="2">
    <source>
        <dbReference type="ARBA" id="ARBA00022771"/>
    </source>
</evidence>
<dbReference type="GO" id="GO:0006511">
    <property type="term" value="P:ubiquitin-dependent protein catabolic process"/>
    <property type="evidence" value="ECO:0007669"/>
    <property type="project" value="TreeGrafter"/>
</dbReference>
<dbReference type="Gene3D" id="3.30.40.10">
    <property type="entry name" value="Zinc/RING finger domain, C3HC4 (zinc finger)"/>
    <property type="match status" value="1"/>
</dbReference>
<evidence type="ECO:0000313" key="6">
    <source>
        <dbReference type="EMBL" id="CAA7054090.1"/>
    </source>
</evidence>
<evidence type="ECO:0000259" key="5">
    <source>
        <dbReference type="PROSITE" id="PS50089"/>
    </source>
</evidence>
<dbReference type="Proteomes" id="UP000467841">
    <property type="component" value="Unassembled WGS sequence"/>
</dbReference>